<accession>A1ZPB1</accession>
<evidence type="ECO:0000313" key="3">
    <source>
        <dbReference type="Proteomes" id="UP000004095"/>
    </source>
</evidence>
<gene>
    <name evidence="2" type="ORF">M23134_00343</name>
</gene>
<evidence type="ECO:0000313" key="2">
    <source>
        <dbReference type="EMBL" id="EAY27902.1"/>
    </source>
</evidence>
<proteinExistence type="predicted"/>
<evidence type="ECO:0000256" key="1">
    <source>
        <dbReference type="SAM" id="Phobius"/>
    </source>
</evidence>
<dbReference type="EMBL" id="AAWS01000020">
    <property type="protein sequence ID" value="EAY27902.1"/>
    <property type="molecule type" value="Genomic_DNA"/>
</dbReference>
<dbReference type="AlphaFoldDB" id="A1ZPB1"/>
<keyword evidence="3" id="KW-1185">Reference proteome</keyword>
<protein>
    <submittedName>
        <fullName evidence="2">Uncharacterized protein</fullName>
    </submittedName>
</protein>
<comment type="caution">
    <text evidence="2">The sequence shown here is derived from an EMBL/GenBank/DDBJ whole genome shotgun (WGS) entry which is preliminary data.</text>
</comment>
<feature type="transmembrane region" description="Helical" evidence="1">
    <location>
        <begin position="20"/>
        <end position="38"/>
    </location>
</feature>
<sequence length="39" mass="4695">MTQKYKQNILITITKLHKHYMGGEILYFMKLYVTYVIIG</sequence>
<name>A1ZPB1_MICM2</name>
<keyword evidence="1" id="KW-0472">Membrane</keyword>
<reference evidence="2 3" key="1">
    <citation type="submission" date="2007-01" db="EMBL/GenBank/DDBJ databases">
        <authorList>
            <person name="Haygood M."/>
            <person name="Podell S."/>
            <person name="Anderson C."/>
            <person name="Hopkinson B."/>
            <person name="Roe K."/>
            <person name="Barbeau K."/>
            <person name="Gaasterland T."/>
            <person name="Ferriera S."/>
            <person name="Johnson J."/>
            <person name="Kravitz S."/>
            <person name="Beeson K."/>
            <person name="Sutton G."/>
            <person name="Rogers Y.-H."/>
            <person name="Friedman R."/>
            <person name="Frazier M."/>
            <person name="Venter J.C."/>
        </authorList>
    </citation>
    <scope>NUCLEOTIDE SEQUENCE [LARGE SCALE GENOMIC DNA]</scope>
    <source>
        <strain evidence="2 3">ATCC 23134</strain>
    </source>
</reference>
<dbReference type="Proteomes" id="UP000004095">
    <property type="component" value="Unassembled WGS sequence"/>
</dbReference>
<organism evidence="2 3">
    <name type="scientific">Microscilla marina ATCC 23134</name>
    <dbReference type="NCBI Taxonomy" id="313606"/>
    <lineage>
        <taxon>Bacteria</taxon>
        <taxon>Pseudomonadati</taxon>
        <taxon>Bacteroidota</taxon>
        <taxon>Cytophagia</taxon>
        <taxon>Cytophagales</taxon>
        <taxon>Microscillaceae</taxon>
        <taxon>Microscilla</taxon>
    </lineage>
</organism>
<keyword evidence="1" id="KW-1133">Transmembrane helix</keyword>
<keyword evidence="1" id="KW-0812">Transmembrane</keyword>